<dbReference type="Proteomes" id="UP001183202">
    <property type="component" value="Unassembled WGS sequence"/>
</dbReference>
<sequence>MDGDEERSSGVTLCDDRPETEAEASGDAAPVDVEEELSAEPAEDAPVDDVSEAVTPAEDLVDDVPAPAGVVLPVEAPDALAEAAPFAVDDGDYVPVGGAAAGGAAMAVFEFDPPEVARVITLPRAEPALPRRGSYLRRGVAAIVGVGFVALAVTAFSWIAPSPEAANRRFVDAAQSEGHLVTSNEQQSLLVTAARKICDRRYAGHISDEDRRATALTSAEIGAVGAAFGADTRDFTSLALKTYCSR</sequence>
<comment type="caution">
    <text evidence="3">The sequence shown here is derived from an EMBL/GenBank/DDBJ whole genome shotgun (WGS) entry which is preliminary data.</text>
</comment>
<feature type="compositionally biased region" description="Acidic residues" evidence="1">
    <location>
        <begin position="32"/>
        <end position="51"/>
    </location>
</feature>
<name>A0ABU2NAK7_9PSEU</name>
<keyword evidence="4" id="KW-1185">Reference proteome</keyword>
<feature type="transmembrane region" description="Helical" evidence="2">
    <location>
        <begin position="140"/>
        <end position="160"/>
    </location>
</feature>
<gene>
    <name evidence="3" type="ORF">RM445_14610</name>
</gene>
<keyword evidence="2" id="KW-0472">Membrane</keyword>
<dbReference type="EMBL" id="JAVREJ010000009">
    <property type="protein sequence ID" value="MDT0350761.1"/>
    <property type="molecule type" value="Genomic_DNA"/>
</dbReference>
<evidence type="ECO:0000313" key="4">
    <source>
        <dbReference type="Proteomes" id="UP001183202"/>
    </source>
</evidence>
<keyword evidence="2" id="KW-1133">Transmembrane helix</keyword>
<accession>A0ABU2NAK7</accession>
<evidence type="ECO:0000313" key="3">
    <source>
        <dbReference type="EMBL" id="MDT0350761.1"/>
    </source>
</evidence>
<keyword evidence="2" id="KW-0812">Transmembrane</keyword>
<protein>
    <recommendedName>
        <fullName evidence="5">DUF732 domain-containing protein</fullName>
    </recommendedName>
</protein>
<organism evidence="3 4">
    <name type="scientific">Pseudonocardia charpentierae</name>
    <dbReference type="NCBI Taxonomy" id="3075545"/>
    <lineage>
        <taxon>Bacteria</taxon>
        <taxon>Bacillati</taxon>
        <taxon>Actinomycetota</taxon>
        <taxon>Actinomycetes</taxon>
        <taxon>Pseudonocardiales</taxon>
        <taxon>Pseudonocardiaceae</taxon>
        <taxon>Pseudonocardia</taxon>
    </lineage>
</organism>
<reference evidence="4" key="1">
    <citation type="submission" date="2023-07" db="EMBL/GenBank/DDBJ databases">
        <title>30 novel species of actinomycetes from the DSMZ collection.</title>
        <authorList>
            <person name="Nouioui I."/>
        </authorList>
    </citation>
    <scope>NUCLEOTIDE SEQUENCE [LARGE SCALE GENOMIC DNA]</scope>
    <source>
        <strain evidence="4">DSM 45834</strain>
    </source>
</reference>
<feature type="region of interest" description="Disordered" evidence="1">
    <location>
        <begin position="1"/>
        <end position="53"/>
    </location>
</feature>
<evidence type="ECO:0008006" key="5">
    <source>
        <dbReference type="Google" id="ProtNLM"/>
    </source>
</evidence>
<evidence type="ECO:0000256" key="2">
    <source>
        <dbReference type="SAM" id="Phobius"/>
    </source>
</evidence>
<proteinExistence type="predicted"/>
<dbReference type="RefSeq" id="WP_311556790.1">
    <property type="nucleotide sequence ID" value="NZ_JAVREJ010000009.1"/>
</dbReference>
<evidence type="ECO:0000256" key="1">
    <source>
        <dbReference type="SAM" id="MobiDB-lite"/>
    </source>
</evidence>